<feature type="domain" description="LDB19 N-terminal" evidence="2">
    <location>
        <begin position="131"/>
        <end position="306"/>
    </location>
</feature>
<dbReference type="PANTHER" id="PTHR11188">
    <property type="entry name" value="ARRESTIN DOMAIN CONTAINING PROTEIN"/>
    <property type="match status" value="1"/>
</dbReference>
<comment type="caution">
    <text evidence="3">The sequence shown here is derived from an EMBL/GenBank/DDBJ whole genome shotgun (WGS) entry which is preliminary data.</text>
</comment>
<evidence type="ECO:0000313" key="3">
    <source>
        <dbReference type="EMBL" id="CAF9908252.1"/>
    </source>
</evidence>
<reference evidence="3" key="1">
    <citation type="submission" date="2021-03" db="EMBL/GenBank/DDBJ databases">
        <authorList>
            <person name="Tagirdzhanova G."/>
        </authorList>
    </citation>
    <scope>NUCLEOTIDE SEQUENCE</scope>
</reference>
<evidence type="ECO:0000259" key="2">
    <source>
        <dbReference type="Pfam" id="PF13002"/>
    </source>
</evidence>
<dbReference type="Pfam" id="PF13002">
    <property type="entry name" value="LDB19"/>
    <property type="match status" value="1"/>
</dbReference>
<protein>
    <recommendedName>
        <fullName evidence="2">LDB19 N-terminal domain-containing protein</fullName>
    </recommendedName>
</protein>
<sequence length="456" mass="50073">MPLPTGIRVTTKPAKTSKAIKIDSREIPDPSERSIRGSSTERRPSVAVMDFFHKEKRHSVALGGKPSNSPAKGSPKNSPKLAPTKPAKLAIEMESPPLVFYGSPGSSTGALLSGQLLLSVTEPDIQLQTYEMVLIARVTNKRPITKDCQNCRVKDTEIFTWKFLTEPTHYKAGIHTFPFSYLLPGHLPATSHGELGHIDFVLDACAVCAMSDTVTVSRTLTVQRALPGSDKVSVRVFPPTNLNVKVVMPSSIHPIGEFAVQMSMTGLIDNSLKNIQRRWRIRRIIWKIEENSRIISPACPKHANKVGGENKGILHEDTRSIGGDDLKDGWKTDYDTAGGEITLEFMAAIKPNAHPVCDVDSPSGLTVNHNLLLEIIVAEEQTTGHTSKNALPTGSARVLRMQFKTTVTERAGMGISWDEEMPPMYEDVPSSPPSYARIEDFVGDLPADESLEHMQR</sequence>
<dbReference type="OrthoDB" id="3832628at2759"/>
<feature type="region of interest" description="Disordered" evidence="1">
    <location>
        <begin position="57"/>
        <end position="84"/>
    </location>
</feature>
<gene>
    <name evidence="3" type="ORF">IMSHALPRED_006622</name>
</gene>
<dbReference type="GO" id="GO:0030674">
    <property type="term" value="F:protein-macromolecule adaptor activity"/>
    <property type="evidence" value="ECO:0007669"/>
    <property type="project" value="TreeGrafter"/>
</dbReference>
<evidence type="ECO:0000256" key="1">
    <source>
        <dbReference type="SAM" id="MobiDB-lite"/>
    </source>
</evidence>
<dbReference type="AlphaFoldDB" id="A0A8H3EQA3"/>
<dbReference type="InterPro" id="IPR014752">
    <property type="entry name" value="Arrestin-like_C"/>
</dbReference>
<feature type="compositionally biased region" description="Polar residues" evidence="1">
    <location>
        <begin position="66"/>
        <end position="77"/>
    </location>
</feature>
<dbReference type="Gene3D" id="2.60.40.640">
    <property type="match status" value="1"/>
</dbReference>
<dbReference type="InterPro" id="IPR024391">
    <property type="entry name" value="LDB19_N"/>
</dbReference>
<organism evidence="3 4">
    <name type="scientific">Imshaugia aleurites</name>
    <dbReference type="NCBI Taxonomy" id="172621"/>
    <lineage>
        <taxon>Eukaryota</taxon>
        <taxon>Fungi</taxon>
        <taxon>Dikarya</taxon>
        <taxon>Ascomycota</taxon>
        <taxon>Pezizomycotina</taxon>
        <taxon>Lecanoromycetes</taxon>
        <taxon>OSLEUM clade</taxon>
        <taxon>Lecanoromycetidae</taxon>
        <taxon>Lecanorales</taxon>
        <taxon>Lecanorineae</taxon>
        <taxon>Parmeliaceae</taxon>
        <taxon>Imshaugia</taxon>
    </lineage>
</organism>
<proteinExistence type="predicted"/>
<dbReference type="EMBL" id="CAJPDT010000004">
    <property type="protein sequence ID" value="CAF9908252.1"/>
    <property type="molecule type" value="Genomic_DNA"/>
</dbReference>
<dbReference type="PANTHER" id="PTHR11188:SF76">
    <property type="entry name" value="PROTEIN LDB19"/>
    <property type="match status" value="1"/>
</dbReference>
<keyword evidence="4" id="KW-1185">Reference proteome</keyword>
<dbReference type="GO" id="GO:0070086">
    <property type="term" value="P:ubiquitin-dependent endocytosis"/>
    <property type="evidence" value="ECO:0007669"/>
    <property type="project" value="TreeGrafter"/>
</dbReference>
<dbReference type="GO" id="GO:0005886">
    <property type="term" value="C:plasma membrane"/>
    <property type="evidence" value="ECO:0007669"/>
    <property type="project" value="TreeGrafter"/>
</dbReference>
<dbReference type="GO" id="GO:0031625">
    <property type="term" value="F:ubiquitin protein ligase binding"/>
    <property type="evidence" value="ECO:0007669"/>
    <property type="project" value="TreeGrafter"/>
</dbReference>
<dbReference type="InterPro" id="IPR050357">
    <property type="entry name" value="Arrestin_domain-protein"/>
</dbReference>
<feature type="region of interest" description="Disordered" evidence="1">
    <location>
        <begin position="1"/>
        <end position="45"/>
    </location>
</feature>
<feature type="compositionally biased region" description="Basic and acidic residues" evidence="1">
    <location>
        <begin position="20"/>
        <end position="44"/>
    </location>
</feature>
<name>A0A8H3EQA3_9LECA</name>
<dbReference type="Proteomes" id="UP000664534">
    <property type="component" value="Unassembled WGS sequence"/>
</dbReference>
<dbReference type="GO" id="GO:0005829">
    <property type="term" value="C:cytosol"/>
    <property type="evidence" value="ECO:0007669"/>
    <property type="project" value="TreeGrafter"/>
</dbReference>
<accession>A0A8H3EQA3</accession>
<evidence type="ECO:0000313" key="4">
    <source>
        <dbReference type="Proteomes" id="UP000664534"/>
    </source>
</evidence>